<feature type="transmembrane region" description="Helical" evidence="1">
    <location>
        <begin position="123"/>
        <end position="146"/>
    </location>
</feature>
<evidence type="ECO:0000256" key="1">
    <source>
        <dbReference type="SAM" id="Phobius"/>
    </source>
</evidence>
<keyword evidence="3" id="KW-1185">Reference proteome</keyword>
<organism evidence="2 3">
    <name type="scientific">Bhargavaea cecembensis DSE10</name>
    <dbReference type="NCBI Taxonomy" id="1235279"/>
    <lineage>
        <taxon>Bacteria</taxon>
        <taxon>Bacillati</taxon>
        <taxon>Bacillota</taxon>
        <taxon>Bacilli</taxon>
        <taxon>Bacillales</taxon>
        <taxon>Caryophanaceae</taxon>
        <taxon>Bhargavaea</taxon>
    </lineage>
</organism>
<sequence length="164" mass="17868">MLKKGSTLLLKLTVIVMGIPVLLIAVLILPKIVLEAMGFIGEGMQLPWIVLSLMAIMYISAIPFYMALYQALKLLGYIDRNEAFSELSVGSLKKIRNCAFTISGLYAVALPFIFMIAEWDDAPGLALIGLVIVGASLVIAVFAAVLQRLLKQAIDIKQENDLTV</sequence>
<accession>M7NFB0</accession>
<gene>
    <name evidence="2" type="ORF">C772_00878</name>
</gene>
<comment type="caution">
    <text evidence="2">The sequence shown here is derived from an EMBL/GenBank/DDBJ whole genome shotgun (WGS) entry which is preliminary data.</text>
</comment>
<feature type="transmembrane region" description="Helical" evidence="1">
    <location>
        <begin position="12"/>
        <end position="34"/>
    </location>
</feature>
<feature type="transmembrane region" description="Helical" evidence="1">
    <location>
        <begin position="46"/>
        <end position="68"/>
    </location>
</feature>
<dbReference type="EMBL" id="AOFT01000003">
    <property type="protein sequence ID" value="EMR07233.1"/>
    <property type="molecule type" value="Genomic_DNA"/>
</dbReference>
<dbReference type="STRING" id="1235279.C772_00878"/>
<dbReference type="InterPro" id="IPR021354">
    <property type="entry name" value="DUF2975"/>
</dbReference>
<dbReference type="Pfam" id="PF11188">
    <property type="entry name" value="DUF2975"/>
    <property type="match status" value="1"/>
</dbReference>
<dbReference type="AlphaFoldDB" id="M7NFB0"/>
<evidence type="ECO:0000313" key="2">
    <source>
        <dbReference type="EMBL" id="EMR07233.1"/>
    </source>
</evidence>
<evidence type="ECO:0000313" key="3">
    <source>
        <dbReference type="Proteomes" id="UP000011919"/>
    </source>
</evidence>
<dbReference type="Proteomes" id="UP000011919">
    <property type="component" value="Unassembled WGS sequence"/>
</dbReference>
<dbReference type="PATRIC" id="fig|1235279.3.peg.888"/>
<proteinExistence type="predicted"/>
<feature type="transmembrane region" description="Helical" evidence="1">
    <location>
        <begin position="98"/>
        <end position="117"/>
    </location>
</feature>
<protein>
    <recommendedName>
        <fullName evidence="4">DUF2975 domain-containing protein</fullName>
    </recommendedName>
</protein>
<name>M7NFB0_9BACL</name>
<keyword evidence="1" id="KW-0812">Transmembrane</keyword>
<keyword evidence="1" id="KW-0472">Membrane</keyword>
<evidence type="ECO:0008006" key="4">
    <source>
        <dbReference type="Google" id="ProtNLM"/>
    </source>
</evidence>
<reference evidence="2 3" key="1">
    <citation type="journal article" date="2013" name="Genome Announc.">
        <title>Draft Genome Sequence of Bhargavaea cecembensis Strain DSE10T, Isolated from a Deep-Sea Sediment Sample Collected at a Depth of 5,904 m from the Chagos-Laccadive Ridge System in the Indian Ocean.</title>
        <authorList>
            <person name="Shivaji S."/>
            <person name="Ara S."/>
            <person name="Begum Z."/>
            <person name="Ruth M."/>
            <person name="Singh A."/>
            <person name="Kumar Pinnaka A."/>
        </authorList>
    </citation>
    <scope>NUCLEOTIDE SEQUENCE [LARGE SCALE GENOMIC DNA]</scope>
    <source>
        <strain evidence="2 3">DSE10</strain>
    </source>
</reference>
<keyword evidence="1" id="KW-1133">Transmembrane helix</keyword>
<dbReference type="eggNOG" id="ENOG502ZR8H">
    <property type="taxonomic scope" value="Bacteria"/>
</dbReference>